<comment type="subcellular location">
    <subcellularLocation>
        <location evidence="1">Membrane</location>
        <topology evidence="1">Multi-pass membrane protein</topology>
    </subcellularLocation>
</comment>
<keyword evidence="2 5" id="KW-0812">Transmembrane</keyword>
<sequence length="163" mass="18644">MNFNNIYVFDFQIKSFLFSLLISVITILTPIKAFLIICSLFVGADTVFGIYTTIKLNGLKSFRSNLLFNVVVKTFFYMGAIVLAYLIDKHIFEGSIMGVNLLITKAITLLWCYIELKSLNQTSMKLGNKSLWVLVKDMFNKGKEFKKDLGDIINNNDNQEIEE</sequence>
<dbReference type="RefSeq" id="WP_313322665.1">
    <property type="nucleotide sequence ID" value="NZ_CP134878.1"/>
</dbReference>
<evidence type="ECO:0000256" key="4">
    <source>
        <dbReference type="ARBA" id="ARBA00023136"/>
    </source>
</evidence>
<dbReference type="Proteomes" id="UP001304515">
    <property type="component" value="Chromosome"/>
</dbReference>
<protein>
    <submittedName>
        <fullName evidence="6">Phage holin family protein</fullName>
    </submittedName>
</protein>
<evidence type="ECO:0000313" key="7">
    <source>
        <dbReference type="EMBL" id="WNM22667.1"/>
    </source>
</evidence>
<dbReference type="EMBL" id="CP134878">
    <property type="protein sequence ID" value="WNM18616.1"/>
    <property type="molecule type" value="Genomic_DNA"/>
</dbReference>
<dbReference type="KEGG" id="fcj:RN605_04720"/>
<proteinExistence type="predicted"/>
<evidence type="ECO:0000256" key="2">
    <source>
        <dbReference type="ARBA" id="ARBA00022692"/>
    </source>
</evidence>
<gene>
    <name evidence="7" type="ORF">RN605_04720</name>
    <name evidence="6" type="ORF">RN608_11420</name>
</gene>
<accession>A0AA96F4J7</accession>
<dbReference type="InterPro" id="IPR006480">
    <property type="entry name" value="Phage_holin_4_1"/>
</dbReference>
<organism evidence="6">
    <name type="scientific">Flavobacterium capsici</name>
    <dbReference type="NCBI Taxonomy" id="3075618"/>
    <lineage>
        <taxon>Bacteria</taxon>
        <taxon>Pseudomonadati</taxon>
        <taxon>Bacteroidota</taxon>
        <taxon>Flavobacteriia</taxon>
        <taxon>Flavobacteriales</taxon>
        <taxon>Flavobacteriaceae</taxon>
        <taxon>Flavobacterium</taxon>
    </lineage>
</organism>
<reference evidence="6 8" key="1">
    <citation type="submission" date="2023-09" db="EMBL/GenBank/DDBJ databases">
        <title>Flavobacterium sp. a novel bacteria isolate from Pepper rhizosphere.</title>
        <authorList>
            <person name="Peng Y."/>
            <person name="Lee J."/>
        </authorList>
    </citation>
    <scope>NUCLEOTIDE SEQUENCE</scope>
    <source>
        <strain evidence="6">PMR2A8</strain>
        <strain evidence="7 8">PMTSA4</strain>
    </source>
</reference>
<evidence type="ECO:0000256" key="5">
    <source>
        <dbReference type="SAM" id="Phobius"/>
    </source>
</evidence>
<keyword evidence="4 5" id="KW-0472">Membrane</keyword>
<name>A0AA96J509_9FLAO</name>
<dbReference type="Pfam" id="PF05105">
    <property type="entry name" value="Phage_holin_4_1"/>
    <property type="match status" value="1"/>
</dbReference>
<evidence type="ECO:0000313" key="6">
    <source>
        <dbReference type="EMBL" id="WNM18616.1"/>
    </source>
</evidence>
<feature type="transmembrane region" description="Helical" evidence="5">
    <location>
        <begin position="66"/>
        <end position="87"/>
    </location>
</feature>
<dbReference type="EMBL" id="CP134890">
    <property type="protein sequence ID" value="WNM22667.1"/>
    <property type="molecule type" value="Genomic_DNA"/>
</dbReference>
<keyword evidence="3 5" id="KW-1133">Transmembrane helix</keyword>
<dbReference type="AlphaFoldDB" id="A0AA96J509"/>
<evidence type="ECO:0000256" key="1">
    <source>
        <dbReference type="ARBA" id="ARBA00004141"/>
    </source>
</evidence>
<dbReference type="GO" id="GO:0016020">
    <property type="term" value="C:membrane"/>
    <property type="evidence" value="ECO:0007669"/>
    <property type="project" value="UniProtKB-SubCell"/>
</dbReference>
<accession>A0AA96J509</accession>
<keyword evidence="8" id="KW-1185">Reference proteome</keyword>
<evidence type="ECO:0000313" key="8">
    <source>
        <dbReference type="Proteomes" id="UP001304515"/>
    </source>
</evidence>
<feature type="transmembrane region" description="Helical" evidence="5">
    <location>
        <begin position="99"/>
        <end position="116"/>
    </location>
</feature>
<evidence type="ECO:0000256" key="3">
    <source>
        <dbReference type="ARBA" id="ARBA00022989"/>
    </source>
</evidence>